<evidence type="ECO:0000256" key="4">
    <source>
        <dbReference type="PROSITE-ProRule" id="PRU00175"/>
    </source>
</evidence>
<dbReference type="GeneID" id="9809693"/>
<dbReference type="AlphaFoldDB" id="E3MAA9"/>
<dbReference type="EMBL" id="DS268431">
    <property type="protein sequence ID" value="EFO96760.1"/>
    <property type="molecule type" value="Genomic_DNA"/>
</dbReference>
<keyword evidence="3" id="KW-0862">Zinc</keyword>
<dbReference type="InParanoid" id="E3MAA9"/>
<feature type="domain" description="RING-type" evidence="6">
    <location>
        <begin position="245"/>
        <end position="283"/>
    </location>
</feature>
<evidence type="ECO:0000256" key="1">
    <source>
        <dbReference type="ARBA" id="ARBA00022723"/>
    </source>
</evidence>
<dbReference type="eggNOG" id="KOG3886">
    <property type="taxonomic scope" value="Eukaryota"/>
</dbReference>
<gene>
    <name evidence="7" type="ORF">CRE_17240</name>
</gene>
<sequence>MSNLDIEAPSTVFTRAHFPSPARRRMGPMKFPLPLSPYVPEDVIKTNTGNSDLLSPSNLPVFPLPVTTSQGDEFEKMKKQLVEALQKIDDCGKKENELMSKIVELDAENEKFKSEVQKLADQDSENKNKQEMYEEKIRMMKLDTESKEDMLEILRVQCEELKNELDKVSQEKMRSDAENIQYVELLINENNTLQQENSTVKMVNNEMTQEMENLTVLKHELEIALKQKTAEPEVTLESELEDTTCAICMEEMRLKKCTPCRRRFHKSCLEHWLQGNNSCPTCRASMSV</sequence>
<evidence type="ECO:0000256" key="5">
    <source>
        <dbReference type="SAM" id="Coils"/>
    </source>
</evidence>
<protein>
    <recommendedName>
        <fullName evidence="6">RING-type domain-containing protein</fullName>
    </recommendedName>
</protein>
<dbReference type="Gene3D" id="3.30.40.10">
    <property type="entry name" value="Zinc/RING finger domain, C3HC4 (zinc finger)"/>
    <property type="match status" value="1"/>
</dbReference>
<evidence type="ECO:0000256" key="3">
    <source>
        <dbReference type="ARBA" id="ARBA00022833"/>
    </source>
</evidence>
<dbReference type="PROSITE" id="PS50089">
    <property type="entry name" value="ZF_RING_2"/>
    <property type="match status" value="1"/>
</dbReference>
<accession>E3MAA9</accession>
<organism evidence="8">
    <name type="scientific">Caenorhabditis remanei</name>
    <name type="common">Caenorhabditis vulgaris</name>
    <dbReference type="NCBI Taxonomy" id="31234"/>
    <lineage>
        <taxon>Eukaryota</taxon>
        <taxon>Metazoa</taxon>
        <taxon>Ecdysozoa</taxon>
        <taxon>Nematoda</taxon>
        <taxon>Chromadorea</taxon>
        <taxon>Rhabditida</taxon>
        <taxon>Rhabditina</taxon>
        <taxon>Rhabditomorpha</taxon>
        <taxon>Rhabditoidea</taxon>
        <taxon>Rhabditidae</taxon>
        <taxon>Peloderinae</taxon>
        <taxon>Caenorhabditis</taxon>
    </lineage>
</organism>
<dbReference type="OMA" id="TNDCCTI"/>
<dbReference type="SUPFAM" id="SSF57850">
    <property type="entry name" value="RING/U-box"/>
    <property type="match status" value="1"/>
</dbReference>
<keyword evidence="8" id="KW-1185">Reference proteome</keyword>
<dbReference type="Proteomes" id="UP000008281">
    <property type="component" value="Unassembled WGS sequence"/>
</dbReference>
<dbReference type="OrthoDB" id="8062037at2759"/>
<dbReference type="SMART" id="SM00184">
    <property type="entry name" value="RING"/>
    <property type="match status" value="1"/>
</dbReference>
<evidence type="ECO:0000259" key="6">
    <source>
        <dbReference type="PROSITE" id="PS50089"/>
    </source>
</evidence>
<reference evidence="7" key="1">
    <citation type="submission" date="2007-07" db="EMBL/GenBank/DDBJ databases">
        <title>PCAP assembly of the Caenorhabditis remanei genome.</title>
        <authorList>
            <consortium name="The Caenorhabditis remanei Sequencing Consortium"/>
            <person name="Wilson R.K."/>
        </authorList>
    </citation>
    <scope>NUCLEOTIDE SEQUENCE [LARGE SCALE GENOMIC DNA]</scope>
    <source>
        <strain evidence="7">PB4641</strain>
    </source>
</reference>
<dbReference type="InterPro" id="IPR001841">
    <property type="entry name" value="Znf_RING"/>
</dbReference>
<dbReference type="KEGG" id="crq:GCK72_022170"/>
<dbReference type="RefSeq" id="XP_003106920.2">
    <property type="nucleotide sequence ID" value="XM_003106872.2"/>
</dbReference>
<name>E3MAA9_CAERE</name>
<feature type="coiled-coil region" evidence="5">
    <location>
        <begin position="204"/>
        <end position="231"/>
    </location>
</feature>
<dbReference type="GO" id="GO:0008270">
    <property type="term" value="F:zinc ion binding"/>
    <property type="evidence" value="ECO:0007669"/>
    <property type="project" value="UniProtKB-KW"/>
</dbReference>
<keyword evidence="5" id="KW-0175">Coiled coil</keyword>
<dbReference type="Pfam" id="PF13639">
    <property type="entry name" value="zf-RING_2"/>
    <property type="match status" value="1"/>
</dbReference>
<feature type="coiled-coil region" evidence="5">
    <location>
        <begin position="95"/>
        <end position="178"/>
    </location>
</feature>
<dbReference type="GO" id="GO:0016567">
    <property type="term" value="P:protein ubiquitination"/>
    <property type="evidence" value="ECO:0007669"/>
    <property type="project" value="TreeGrafter"/>
</dbReference>
<dbReference type="HOGENOM" id="CLU_967213_0_0_1"/>
<dbReference type="STRING" id="31234.E3MAA9"/>
<dbReference type="GO" id="GO:0061630">
    <property type="term" value="F:ubiquitin protein ligase activity"/>
    <property type="evidence" value="ECO:0007669"/>
    <property type="project" value="TreeGrafter"/>
</dbReference>
<dbReference type="FunCoup" id="E3MAA9">
    <property type="interactions" value="1"/>
</dbReference>
<dbReference type="InterPro" id="IPR013083">
    <property type="entry name" value="Znf_RING/FYVE/PHD"/>
</dbReference>
<dbReference type="PANTHER" id="PTHR15710:SF132">
    <property type="entry name" value="E3 UBIQUITIN-PROTEIN LIGASE MPSR1"/>
    <property type="match status" value="1"/>
</dbReference>
<dbReference type="GO" id="GO:0005737">
    <property type="term" value="C:cytoplasm"/>
    <property type="evidence" value="ECO:0007669"/>
    <property type="project" value="TreeGrafter"/>
</dbReference>
<dbReference type="CTD" id="9809693"/>
<dbReference type="PANTHER" id="PTHR15710">
    <property type="entry name" value="E3 UBIQUITIN-PROTEIN LIGASE PRAJA"/>
    <property type="match status" value="1"/>
</dbReference>
<evidence type="ECO:0000313" key="7">
    <source>
        <dbReference type="EMBL" id="EFO96760.1"/>
    </source>
</evidence>
<evidence type="ECO:0000313" key="8">
    <source>
        <dbReference type="Proteomes" id="UP000008281"/>
    </source>
</evidence>
<keyword evidence="1" id="KW-0479">Metal-binding</keyword>
<proteinExistence type="predicted"/>
<keyword evidence="2 4" id="KW-0863">Zinc-finger</keyword>
<evidence type="ECO:0000256" key="2">
    <source>
        <dbReference type="ARBA" id="ARBA00022771"/>
    </source>
</evidence>